<dbReference type="AlphaFoldDB" id="A0A5N6N396"/>
<name>A0A5N6N396_9ASTR</name>
<organism evidence="1 2">
    <name type="scientific">Mikania micrantha</name>
    <name type="common">bitter vine</name>
    <dbReference type="NCBI Taxonomy" id="192012"/>
    <lineage>
        <taxon>Eukaryota</taxon>
        <taxon>Viridiplantae</taxon>
        <taxon>Streptophyta</taxon>
        <taxon>Embryophyta</taxon>
        <taxon>Tracheophyta</taxon>
        <taxon>Spermatophyta</taxon>
        <taxon>Magnoliopsida</taxon>
        <taxon>eudicotyledons</taxon>
        <taxon>Gunneridae</taxon>
        <taxon>Pentapetalae</taxon>
        <taxon>asterids</taxon>
        <taxon>campanulids</taxon>
        <taxon>Asterales</taxon>
        <taxon>Asteraceae</taxon>
        <taxon>Asteroideae</taxon>
        <taxon>Heliantheae alliance</taxon>
        <taxon>Eupatorieae</taxon>
        <taxon>Mikania</taxon>
    </lineage>
</organism>
<reference evidence="1 2" key="1">
    <citation type="submission" date="2019-05" db="EMBL/GenBank/DDBJ databases">
        <title>Mikania micrantha, genome provides insights into the molecular mechanism of rapid growth.</title>
        <authorList>
            <person name="Liu B."/>
        </authorList>
    </citation>
    <scope>NUCLEOTIDE SEQUENCE [LARGE SCALE GENOMIC DNA]</scope>
    <source>
        <strain evidence="1">NLD-2019</strain>
        <tissue evidence="1">Leaf</tissue>
    </source>
</reference>
<keyword evidence="2" id="KW-1185">Reference proteome</keyword>
<protein>
    <submittedName>
        <fullName evidence="1">Uncharacterized protein</fullName>
    </submittedName>
</protein>
<dbReference type="EMBL" id="SZYD01000013">
    <property type="protein sequence ID" value="KAD4384664.1"/>
    <property type="molecule type" value="Genomic_DNA"/>
</dbReference>
<sequence length="80" mass="9128">MADEHNTGEGSHNIDLTQMRDMVKEEVAKALQANISTYMEGMEVSLQNFIRQEFATLKTSGEMERASKKVKLLIKDPERK</sequence>
<evidence type="ECO:0000313" key="2">
    <source>
        <dbReference type="Proteomes" id="UP000326396"/>
    </source>
</evidence>
<comment type="caution">
    <text evidence="1">The sequence shown here is derived from an EMBL/GenBank/DDBJ whole genome shotgun (WGS) entry which is preliminary data.</text>
</comment>
<gene>
    <name evidence="1" type="ORF">E3N88_24832</name>
</gene>
<proteinExistence type="predicted"/>
<dbReference type="Proteomes" id="UP000326396">
    <property type="component" value="Linkage Group LG3"/>
</dbReference>
<evidence type="ECO:0000313" key="1">
    <source>
        <dbReference type="EMBL" id="KAD4384664.1"/>
    </source>
</evidence>
<accession>A0A5N6N396</accession>